<accession>A0A2U1E6G9</accession>
<dbReference type="InterPro" id="IPR001119">
    <property type="entry name" value="SLH_dom"/>
</dbReference>
<feature type="domain" description="SLH" evidence="3">
    <location>
        <begin position="48"/>
        <end position="111"/>
    </location>
</feature>
<evidence type="ECO:0000256" key="1">
    <source>
        <dbReference type="SAM" id="MobiDB-lite"/>
    </source>
</evidence>
<dbReference type="PANTHER" id="PTHR43308:SF5">
    <property type="entry name" value="S-LAYER PROTEIN _ PEPTIDOGLYCAN ENDO-BETA-N-ACETYLGLUCOSAMINIDASE"/>
    <property type="match status" value="1"/>
</dbReference>
<protein>
    <submittedName>
        <fullName evidence="4">S-layer family protein</fullName>
    </submittedName>
</protein>
<sequence length="1122" mass="126075">MNKKLLSLLLALVMVFSFIPAFAAEEAPAAADKKAEETAKPEEKAEEKAEEVKETEKAEATPDFVKFLQDNGYVQGDKNNNLMLDKNLTRAEFTALLARLDGKDDVAKAMKTLGTKFTDVTEAHWAKGYISFAAGKDWVKGYPDGTFGPEREVTYAEIATVLVRYLGVDTMGFSYPVDYVAKAYELGLLKGLPTIENHKQAAIRKDMFQMLYNTISQRDFGRFNVYEMVVLANSRTATLKRNEIKAEVLSVVQQANNVDERGVAKIGTQMKFNVERKLADDKTLMVGDTENLLGKVIKATVNENGELIKAEIIDSYNYVWGTLDGATDKRLVVNGTAYDVRVDERYYNRNDRRYDNDDRMYRTYVTGIKGVENYNYRAFADKYFERNGKPKKNAPDFVRATIKDGMVMFVDTFAMKDVAPVKEVKRDGKDVYFYNDARNGSVDRMTPADTVIGYTAEKEFYNMDAADIKADDVIHMMEGVTLVRQDAKVESKLVKTFIDKDGEWAELEGKEQNDVYFLASNACEEVPYCSVYAYDNNHFRRTMSRKDVNAMVGENVKVLLSVYDGVQLISTAKEFKDTFALVAKYNSNYPVFYAPNAEKEFNLDVVRGTNFYVNGWNNTGAGYAANSFRLFDLVYTVGGEKDEAETIAKVEKYGHSNDEGWSKQMKAASFPDRLDRYVRIGGKDYRYDEDTRVFVVNGINKNDPTFVKATMADVIKHNRDNYKLEAYVMSEKDVKSFIEDKLEFERFGFYGDRDDLAKVVIFTNYKGPDANLGPVQYGRVARIDNYSNSVLIELDRFEKQLYIREGRSALKFKGDAGYGDIVEFREVVDAENKTARFNRVLKKKASGRITKGSLGINGEIFITENDGTTTKFYITKYTKEFGNNTGYATVYAENNSFDADVIVYEGGFAIQDDDATKYATFKAALTVADANKTEANIKALRTAFNDMSIAAQEQLVTPAELAKYNALIALFPGQNPATQKDYDEAVAKLIKLEAGNIDSDALEAQAKAVIKKVQDLEKVPGITKDPNTAAKIASLQGKVDTYHNKQNVVKFADKKTEILKQAQFYAQNNNVDYTVAGDVKTAYDEIANVTIDSPEDDAALEKAVKELKTKLAVFKVIVDGAK</sequence>
<comment type="caution">
    <text evidence="4">The sequence shown here is derived from an EMBL/GenBank/DDBJ whole genome shotgun (WGS) entry which is preliminary data.</text>
</comment>
<evidence type="ECO:0000313" key="4">
    <source>
        <dbReference type="EMBL" id="PVY95537.1"/>
    </source>
</evidence>
<dbReference type="PROSITE" id="PS51272">
    <property type="entry name" value="SLH"/>
    <property type="match status" value="2"/>
</dbReference>
<organism evidence="4 5">
    <name type="scientific">Ezakiella coagulans</name>
    <dbReference type="NCBI Taxonomy" id="46507"/>
    <lineage>
        <taxon>Bacteria</taxon>
        <taxon>Bacillati</taxon>
        <taxon>Bacillota</taxon>
        <taxon>Tissierellia</taxon>
        <taxon>Ezakiella</taxon>
    </lineage>
</organism>
<feature type="signal peptide" evidence="2">
    <location>
        <begin position="1"/>
        <end position="23"/>
    </location>
</feature>
<dbReference type="RefSeq" id="WP_116479475.1">
    <property type="nucleotide sequence ID" value="NZ_QEKV01000001.1"/>
</dbReference>
<proteinExistence type="predicted"/>
<dbReference type="PANTHER" id="PTHR43308">
    <property type="entry name" value="OUTER MEMBRANE PROTEIN ALPHA-RELATED"/>
    <property type="match status" value="1"/>
</dbReference>
<feature type="chain" id="PRO_5015706436" evidence="2">
    <location>
        <begin position="24"/>
        <end position="1122"/>
    </location>
</feature>
<feature type="region of interest" description="Disordered" evidence="1">
    <location>
        <begin position="33"/>
        <end position="57"/>
    </location>
</feature>
<reference evidence="4 5" key="1">
    <citation type="submission" date="2018-04" db="EMBL/GenBank/DDBJ databases">
        <title>Genomic Encyclopedia of Type Strains, Phase IV (KMG-IV): sequencing the most valuable type-strain genomes for metagenomic binning, comparative biology and taxonomic classification.</title>
        <authorList>
            <person name="Goeker M."/>
        </authorList>
    </citation>
    <scope>NUCLEOTIDE SEQUENCE [LARGE SCALE GENOMIC DNA]</scope>
    <source>
        <strain evidence="4 5">DSM 20705</strain>
    </source>
</reference>
<evidence type="ECO:0000256" key="2">
    <source>
        <dbReference type="SAM" id="SignalP"/>
    </source>
</evidence>
<gene>
    <name evidence="4" type="ORF">C7381_10163</name>
</gene>
<dbReference type="EMBL" id="QEKV01000001">
    <property type="protein sequence ID" value="PVY95537.1"/>
    <property type="molecule type" value="Genomic_DNA"/>
</dbReference>
<dbReference type="Proteomes" id="UP000245793">
    <property type="component" value="Unassembled WGS sequence"/>
</dbReference>
<name>A0A2U1E6G9_9FIRM</name>
<evidence type="ECO:0000313" key="5">
    <source>
        <dbReference type="Proteomes" id="UP000245793"/>
    </source>
</evidence>
<dbReference type="Pfam" id="PF00395">
    <property type="entry name" value="SLH"/>
    <property type="match status" value="1"/>
</dbReference>
<dbReference type="AlphaFoldDB" id="A0A2U1E6G9"/>
<keyword evidence="5" id="KW-1185">Reference proteome</keyword>
<keyword evidence="2" id="KW-0732">Signal</keyword>
<dbReference type="InterPro" id="IPR051465">
    <property type="entry name" value="Cell_Envelope_Struct_Comp"/>
</dbReference>
<evidence type="ECO:0000259" key="3">
    <source>
        <dbReference type="PROSITE" id="PS51272"/>
    </source>
</evidence>
<feature type="domain" description="SLH" evidence="3">
    <location>
        <begin position="113"/>
        <end position="176"/>
    </location>
</feature>